<feature type="non-terminal residue" evidence="1">
    <location>
        <position position="1"/>
    </location>
</feature>
<protein>
    <submittedName>
        <fullName evidence="1">Protein phosphatase</fullName>
    </submittedName>
</protein>
<name>A0A699YZS6_HAELA</name>
<gene>
    <name evidence="1" type="ORF">HaLaN_11424</name>
</gene>
<dbReference type="EMBL" id="BLLF01000823">
    <property type="protein sequence ID" value="GFH15231.1"/>
    <property type="molecule type" value="Genomic_DNA"/>
</dbReference>
<dbReference type="AlphaFoldDB" id="A0A699YZS6"/>
<evidence type="ECO:0000313" key="2">
    <source>
        <dbReference type="Proteomes" id="UP000485058"/>
    </source>
</evidence>
<evidence type="ECO:0000313" key="1">
    <source>
        <dbReference type="EMBL" id="GFH15231.1"/>
    </source>
</evidence>
<keyword evidence="2" id="KW-1185">Reference proteome</keyword>
<reference evidence="1 2" key="1">
    <citation type="submission" date="2020-02" db="EMBL/GenBank/DDBJ databases">
        <title>Draft genome sequence of Haematococcus lacustris strain NIES-144.</title>
        <authorList>
            <person name="Morimoto D."/>
            <person name="Nakagawa S."/>
            <person name="Yoshida T."/>
            <person name="Sawayama S."/>
        </authorList>
    </citation>
    <scope>NUCLEOTIDE SEQUENCE [LARGE SCALE GENOMIC DNA]</scope>
    <source>
        <strain evidence="1 2">NIES-144</strain>
    </source>
</reference>
<comment type="caution">
    <text evidence="1">The sequence shown here is derived from an EMBL/GenBank/DDBJ whole genome shotgun (WGS) entry which is preliminary data.</text>
</comment>
<proteinExistence type="predicted"/>
<sequence length="62" mass="6907">AQALALHITRTAHKYARDPHQRTPWSVASCEQGHSWARFFAKGGGKMDDCTVIVALVQEVEE</sequence>
<accession>A0A699YZS6</accession>
<organism evidence="1 2">
    <name type="scientific">Haematococcus lacustris</name>
    <name type="common">Green alga</name>
    <name type="synonym">Haematococcus pluvialis</name>
    <dbReference type="NCBI Taxonomy" id="44745"/>
    <lineage>
        <taxon>Eukaryota</taxon>
        <taxon>Viridiplantae</taxon>
        <taxon>Chlorophyta</taxon>
        <taxon>core chlorophytes</taxon>
        <taxon>Chlorophyceae</taxon>
        <taxon>CS clade</taxon>
        <taxon>Chlamydomonadales</taxon>
        <taxon>Haematococcaceae</taxon>
        <taxon>Haematococcus</taxon>
    </lineage>
</organism>
<dbReference type="Proteomes" id="UP000485058">
    <property type="component" value="Unassembled WGS sequence"/>
</dbReference>